<sequence>MKTKLLLIALCTFCIGFSQVPAGYYDSATGSGYTLKTQLKNIIDSDNDGLTPEFQSTDPGYAGLYTTYVTSDSDFYYENNGTVLDMYTENPTGMDVKEYTHFTDQDPGSGGTAEGQFYNREHIIPQSVFSQVTPQRSDAHFVVPSDKFVNGARGSLPFGRVETANLTTTNNSKRGNNLDAGYSAGYTATVFEPIDEFKGDIARMHFYFATRYEDNVAGYSYTMFNGTSDQVFDDTFLSILVTWHLLDPVSQRELDRNDAIFARQNNRNPFIDHPEYVQMIWNVTVDTEAPTVPTNLMVSNETSNSIDVSWTASTDNTAVTEYDVYVNSVFNKSVATTSTTVNGLSAETTYSFTVLAKDAAGNESAQSNAVNGTTLAGTGGGDCATETFTNIGAASSSYTTVMWSGDDGGMWTATEARTDQTITGAAITLDGRGTDNGTLTSPSISGGIGNLTVTTQRKFTGTTGNFNVYVNGSLVGTIPYDDTVQTTILNDINVSGNVVVVITEDSGNNRVAVDDLSWTCFDPLLSVNDLSLENLKVYPNPSTDGFITINIPNGKNVELNIYDLTGRRIIAKNNLEEIIQLSNLPQGMLLVEIISSQRSITKKVIIR</sequence>
<name>A0ABW5LBX2_9FLAO</name>
<dbReference type="SUPFAM" id="SSF49265">
    <property type="entry name" value="Fibronectin type III"/>
    <property type="match status" value="1"/>
</dbReference>
<dbReference type="InterPro" id="IPR026444">
    <property type="entry name" value="Secre_tail"/>
</dbReference>
<dbReference type="PROSITE" id="PS50853">
    <property type="entry name" value="FN3"/>
    <property type="match status" value="1"/>
</dbReference>
<organism evidence="7 8">
    <name type="scientific">Aquimarina rubra</name>
    <dbReference type="NCBI Taxonomy" id="1920033"/>
    <lineage>
        <taxon>Bacteria</taxon>
        <taxon>Pseudomonadati</taxon>
        <taxon>Bacteroidota</taxon>
        <taxon>Flavobacteriia</taxon>
        <taxon>Flavobacteriales</taxon>
        <taxon>Flavobacteriaceae</taxon>
        <taxon>Aquimarina</taxon>
    </lineage>
</organism>
<dbReference type="Pfam" id="PF18962">
    <property type="entry name" value="Por_Secre_tail"/>
    <property type="match status" value="1"/>
</dbReference>
<dbReference type="PANTHER" id="PTHR33607:SF2">
    <property type="entry name" value="ENDONUCLEASE-1"/>
    <property type="match status" value="1"/>
</dbReference>
<proteinExistence type="inferred from homology"/>
<keyword evidence="8" id="KW-1185">Reference proteome</keyword>
<gene>
    <name evidence="7" type="ORF">ACFSR1_01680</name>
</gene>
<dbReference type="CDD" id="cd00063">
    <property type="entry name" value="FN3"/>
    <property type="match status" value="1"/>
</dbReference>
<feature type="chain" id="PRO_5045104635" evidence="5">
    <location>
        <begin position="23"/>
        <end position="607"/>
    </location>
</feature>
<dbReference type="InterPro" id="IPR036116">
    <property type="entry name" value="FN3_sf"/>
</dbReference>
<dbReference type="Pfam" id="PF04231">
    <property type="entry name" value="Endonuclease_1"/>
    <property type="match status" value="1"/>
</dbReference>
<evidence type="ECO:0000313" key="8">
    <source>
        <dbReference type="Proteomes" id="UP001597319"/>
    </source>
</evidence>
<evidence type="ECO:0000313" key="7">
    <source>
        <dbReference type="EMBL" id="MFD2561359.1"/>
    </source>
</evidence>
<protein>
    <submittedName>
        <fullName evidence="7">Endonuclease</fullName>
    </submittedName>
</protein>
<keyword evidence="2" id="KW-0540">Nuclease</keyword>
<evidence type="ECO:0000256" key="2">
    <source>
        <dbReference type="ARBA" id="ARBA00022722"/>
    </source>
</evidence>
<dbReference type="Gene3D" id="2.60.40.10">
    <property type="entry name" value="Immunoglobulins"/>
    <property type="match status" value="1"/>
</dbReference>
<comment type="similarity">
    <text evidence="1">Belongs to the EndA/NucM nuclease family.</text>
</comment>
<feature type="domain" description="Fibronectin type-III" evidence="6">
    <location>
        <begin position="292"/>
        <end position="377"/>
    </location>
</feature>
<keyword evidence="7" id="KW-0255">Endonuclease</keyword>
<dbReference type="InterPro" id="IPR013783">
    <property type="entry name" value="Ig-like_fold"/>
</dbReference>
<dbReference type="PANTHER" id="PTHR33607">
    <property type="entry name" value="ENDONUCLEASE-1"/>
    <property type="match status" value="1"/>
</dbReference>
<dbReference type="SMART" id="SM00060">
    <property type="entry name" value="FN3"/>
    <property type="match status" value="1"/>
</dbReference>
<dbReference type="InterPro" id="IPR007346">
    <property type="entry name" value="Endonuclease-I"/>
</dbReference>
<evidence type="ECO:0000256" key="5">
    <source>
        <dbReference type="SAM" id="SignalP"/>
    </source>
</evidence>
<dbReference type="Proteomes" id="UP001597319">
    <property type="component" value="Unassembled WGS sequence"/>
</dbReference>
<feature type="signal peptide" evidence="5">
    <location>
        <begin position="1"/>
        <end position="22"/>
    </location>
</feature>
<evidence type="ECO:0000256" key="4">
    <source>
        <dbReference type="ARBA" id="ARBA00022801"/>
    </source>
</evidence>
<dbReference type="NCBIfam" id="TIGR04183">
    <property type="entry name" value="Por_Secre_tail"/>
    <property type="match status" value="1"/>
</dbReference>
<dbReference type="InterPro" id="IPR044925">
    <property type="entry name" value="His-Me_finger_sf"/>
</dbReference>
<evidence type="ECO:0000256" key="1">
    <source>
        <dbReference type="ARBA" id="ARBA00006429"/>
    </source>
</evidence>
<dbReference type="GO" id="GO:0004519">
    <property type="term" value="F:endonuclease activity"/>
    <property type="evidence" value="ECO:0007669"/>
    <property type="project" value="UniProtKB-KW"/>
</dbReference>
<dbReference type="RefSeq" id="WP_378288995.1">
    <property type="nucleotide sequence ID" value="NZ_JBHULE010000002.1"/>
</dbReference>
<reference evidence="8" key="1">
    <citation type="journal article" date="2019" name="Int. J. Syst. Evol. Microbiol.">
        <title>The Global Catalogue of Microorganisms (GCM) 10K type strain sequencing project: providing services to taxonomists for standard genome sequencing and annotation.</title>
        <authorList>
            <consortium name="The Broad Institute Genomics Platform"/>
            <consortium name="The Broad Institute Genome Sequencing Center for Infectious Disease"/>
            <person name="Wu L."/>
            <person name="Ma J."/>
        </authorList>
    </citation>
    <scope>NUCLEOTIDE SEQUENCE [LARGE SCALE GENOMIC DNA]</scope>
    <source>
        <strain evidence="8">KCTC 52274</strain>
    </source>
</reference>
<keyword evidence="4" id="KW-0378">Hydrolase</keyword>
<dbReference type="InterPro" id="IPR003961">
    <property type="entry name" value="FN3_dom"/>
</dbReference>
<dbReference type="Pfam" id="PF00041">
    <property type="entry name" value="fn3"/>
    <property type="match status" value="1"/>
</dbReference>
<dbReference type="EMBL" id="JBHULE010000002">
    <property type="protein sequence ID" value="MFD2561359.1"/>
    <property type="molecule type" value="Genomic_DNA"/>
</dbReference>
<evidence type="ECO:0000259" key="6">
    <source>
        <dbReference type="PROSITE" id="PS50853"/>
    </source>
</evidence>
<dbReference type="SUPFAM" id="SSF54060">
    <property type="entry name" value="His-Me finger endonucleases"/>
    <property type="match status" value="1"/>
</dbReference>
<evidence type="ECO:0000256" key="3">
    <source>
        <dbReference type="ARBA" id="ARBA00022729"/>
    </source>
</evidence>
<keyword evidence="3 5" id="KW-0732">Signal</keyword>
<accession>A0ABW5LBX2</accession>
<comment type="caution">
    <text evidence="7">The sequence shown here is derived from an EMBL/GenBank/DDBJ whole genome shotgun (WGS) entry which is preliminary data.</text>
</comment>